<dbReference type="CDD" id="cd04489">
    <property type="entry name" value="ExoVII_LU_OBF"/>
    <property type="match status" value="1"/>
</dbReference>
<keyword evidence="2 5" id="KW-0540">Nuclease</keyword>
<proteinExistence type="inferred from homology"/>
<comment type="catalytic activity">
    <reaction evidence="5 6">
        <text>Exonucleolytic cleavage in either 5'- to 3'- or 3'- to 5'-direction to yield nucleoside 5'-phosphates.</text>
        <dbReference type="EC" id="3.1.11.6"/>
    </reaction>
</comment>
<evidence type="ECO:0000259" key="8">
    <source>
        <dbReference type="Pfam" id="PF13742"/>
    </source>
</evidence>
<comment type="function">
    <text evidence="5">Bidirectionally degrades single-stranded DNA into large acid-insoluble oligonucleotides, which are then degraded further into small acid-soluble oligonucleotides.</text>
</comment>
<dbReference type="Pfam" id="PF02601">
    <property type="entry name" value="Exonuc_VII_L"/>
    <property type="match status" value="1"/>
</dbReference>
<dbReference type="PANTHER" id="PTHR30008">
    <property type="entry name" value="EXODEOXYRIBONUCLEASE 7 LARGE SUBUNIT"/>
    <property type="match status" value="1"/>
</dbReference>
<dbReference type="EMBL" id="JAZHBO010000002">
    <property type="protein sequence ID" value="MEF2155870.1"/>
    <property type="molecule type" value="Genomic_DNA"/>
</dbReference>
<name>A0ABU7V0M7_9GAMM</name>
<feature type="domain" description="Exonuclease VII large subunit C-terminal" evidence="7">
    <location>
        <begin position="128"/>
        <end position="344"/>
    </location>
</feature>
<gene>
    <name evidence="5 9" type="primary">xseA</name>
    <name evidence="9" type="ORF">V3390_06430</name>
</gene>
<organism evidence="9 10">
    <name type="scientific">Aquilutibacter rugosus</name>
    <dbReference type="NCBI Taxonomy" id="3115820"/>
    <lineage>
        <taxon>Bacteria</taxon>
        <taxon>Pseudomonadati</taxon>
        <taxon>Pseudomonadota</taxon>
        <taxon>Gammaproteobacteria</taxon>
        <taxon>Lysobacterales</taxon>
        <taxon>Lysobacteraceae</taxon>
        <taxon>Aquilutibacter</taxon>
    </lineage>
</organism>
<evidence type="ECO:0000256" key="3">
    <source>
        <dbReference type="ARBA" id="ARBA00022801"/>
    </source>
</evidence>
<dbReference type="InterPro" id="IPR003753">
    <property type="entry name" value="Exonuc_VII_L"/>
</dbReference>
<reference evidence="9 10" key="1">
    <citation type="submission" date="2024-01" db="EMBL/GenBank/DDBJ databases">
        <title>Novel species of the genus Luteimonas isolated from rivers.</title>
        <authorList>
            <person name="Lu H."/>
        </authorList>
    </citation>
    <scope>NUCLEOTIDE SEQUENCE [LARGE SCALE GENOMIC DNA]</scope>
    <source>
        <strain evidence="9 10">FXH3W</strain>
    </source>
</reference>
<accession>A0ABU7V0M7</accession>
<comment type="caution">
    <text evidence="9">The sequence shown here is derived from an EMBL/GenBank/DDBJ whole genome shotgun (WGS) entry which is preliminary data.</text>
</comment>
<comment type="subunit">
    <text evidence="5">Heterooligomer composed of large and small subunits.</text>
</comment>
<evidence type="ECO:0000256" key="2">
    <source>
        <dbReference type="ARBA" id="ARBA00022722"/>
    </source>
</evidence>
<evidence type="ECO:0000256" key="4">
    <source>
        <dbReference type="ARBA" id="ARBA00022839"/>
    </source>
</evidence>
<dbReference type="InterPro" id="IPR020579">
    <property type="entry name" value="Exonuc_VII_lsu_C"/>
</dbReference>
<dbReference type="Proteomes" id="UP001356170">
    <property type="component" value="Unassembled WGS sequence"/>
</dbReference>
<sequence>MTPNSANSDAVLTPTQLNRLAKDLLEDAIGVVSVEAEISGLTRASSGHYYFTLKDERAQIRSALFKSSAARLKFAPQNGLKVVARGRISLYEATGSYQLIADSLALAGTGDLHQAFEELKAKLTAEGLFDTDRQRAIPAMPRRIAVITSPTGAAIRDVLSVLGRRFHLVDVDVVPVLVQGDQAAPQIVRALQAVDAAGRHDVVLLTRGGGSLEDLWAFNEEPVVRAVAAMNTPTVVAVGHETDFSLAEFAADLRGPTPSAAAELLVPERADLGRQLNGLQARMEHLLQRRWQTMAQRLDRAQLRLSAQHPQAQLAKTQDRFRVLMQRLQSGMDHRLSLRSSQLNGLGRALNSVNPLQTLERGYAVVRDSNDHVVQSAQTVARGDALRISLRSGELLATVTDTLPETQE</sequence>
<evidence type="ECO:0000256" key="6">
    <source>
        <dbReference type="RuleBase" id="RU004355"/>
    </source>
</evidence>
<dbReference type="NCBIfam" id="TIGR00237">
    <property type="entry name" value="xseA"/>
    <property type="match status" value="1"/>
</dbReference>
<evidence type="ECO:0000259" key="7">
    <source>
        <dbReference type="Pfam" id="PF02601"/>
    </source>
</evidence>
<keyword evidence="4 5" id="KW-0269">Exonuclease</keyword>
<dbReference type="InterPro" id="IPR025824">
    <property type="entry name" value="OB-fold_nuc-bd_dom"/>
</dbReference>
<dbReference type="GO" id="GO:0008855">
    <property type="term" value="F:exodeoxyribonuclease VII activity"/>
    <property type="evidence" value="ECO:0007669"/>
    <property type="project" value="UniProtKB-EC"/>
</dbReference>
<comment type="subcellular location">
    <subcellularLocation>
        <location evidence="5 6">Cytoplasm</location>
    </subcellularLocation>
</comment>
<keyword evidence="10" id="KW-1185">Reference proteome</keyword>
<keyword evidence="1 5" id="KW-0963">Cytoplasm</keyword>
<comment type="similarity">
    <text evidence="5 6">Belongs to the XseA family.</text>
</comment>
<dbReference type="HAMAP" id="MF_00378">
    <property type="entry name" value="Exonuc_7_L"/>
    <property type="match status" value="1"/>
</dbReference>
<dbReference type="Pfam" id="PF13742">
    <property type="entry name" value="tRNA_anti_2"/>
    <property type="match status" value="1"/>
</dbReference>
<evidence type="ECO:0000313" key="10">
    <source>
        <dbReference type="Proteomes" id="UP001356170"/>
    </source>
</evidence>
<feature type="domain" description="OB-fold nucleic acid binding" evidence="8">
    <location>
        <begin position="15"/>
        <end position="104"/>
    </location>
</feature>
<evidence type="ECO:0000256" key="1">
    <source>
        <dbReference type="ARBA" id="ARBA00022490"/>
    </source>
</evidence>
<evidence type="ECO:0000256" key="5">
    <source>
        <dbReference type="HAMAP-Rule" id="MF_00378"/>
    </source>
</evidence>
<evidence type="ECO:0000313" key="9">
    <source>
        <dbReference type="EMBL" id="MEF2155870.1"/>
    </source>
</evidence>
<dbReference type="EC" id="3.1.11.6" evidence="5"/>
<dbReference type="PANTHER" id="PTHR30008:SF0">
    <property type="entry name" value="EXODEOXYRIBONUCLEASE 7 LARGE SUBUNIT"/>
    <property type="match status" value="1"/>
</dbReference>
<dbReference type="RefSeq" id="WP_331703856.1">
    <property type="nucleotide sequence ID" value="NZ_JAZHBO010000002.1"/>
</dbReference>
<protein>
    <recommendedName>
        <fullName evidence="5">Exodeoxyribonuclease 7 large subunit</fullName>
        <ecNumber evidence="5">3.1.11.6</ecNumber>
    </recommendedName>
    <alternativeName>
        <fullName evidence="5">Exodeoxyribonuclease VII large subunit</fullName>
        <shortName evidence="5">Exonuclease VII large subunit</shortName>
    </alternativeName>
</protein>
<keyword evidence="3 5" id="KW-0378">Hydrolase</keyword>